<dbReference type="AlphaFoldDB" id="A0AAD6D6F0"/>
<dbReference type="PANTHER" id="PTHR43173">
    <property type="entry name" value="ABC1 FAMILY PROTEIN"/>
    <property type="match status" value="1"/>
</dbReference>
<dbReference type="InterPro" id="IPR011009">
    <property type="entry name" value="Kinase-like_dom_sf"/>
</dbReference>
<evidence type="ECO:0000256" key="1">
    <source>
        <dbReference type="ARBA" id="ARBA00009670"/>
    </source>
</evidence>
<dbReference type="InterPro" id="IPR004147">
    <property type="entry name" value="ABC1_dom"/>
</dbReference>
<dbReference type="Pfam" id="PF03109">
    <property type="entry name" value="ABC1"/>
    <property type="match status" value="1"/>
</dbReference>
<comment type="similarity">
    <text evidence="1">Belongs to the protein kinase superfamily. ADCK protein kinase family.</text>
</comment>
<dbReference type="GO" id="GO:0007005">
    <property type="term" value="P:mitochondrion organization"/>
    <property type="evidence" value="ECO:0007669"/>
    <property type="project" value="TreeGrafter"/>
</dbReference>
<evidence type="ECO:0000313" key="4">
    <source>
        <dbReference type="Proteomes" id="UP001220324"/>
    </source>
</evidence>
<sequence>MVGMSAAIRLPLRTLANPALVARETLKAPSVSASSNLVANSLRKTLSPSRSITQSWSLRPHEPIPGAALSRRCFATRTSPLLTAETNSQQNNGPKVKPPQSKKAIGYLIALGVLGAGAVVYSDEIKHGYQAARRSGRVVGTLALCINDYRVTLKQEFPTPEESDANLRACHKRCAERTLRVLEKNGSIFIKLGQHLSSMSYLLPLEWTTTFIPLQDKCPVSSIESIQEMFIQDTGQTIDELFSSFDPVPTGAASLAQVHIATLRETGQKVAVKVQHPALAEWVPLDLALNRFTFSMLKRFFPDYDLEWLSREMELSLPIELDFRMEAQNATATSEYFKKHSDAPLVIPEVMWSQKRILVMEYIAGARPDDVAFLDANNIDRDEVSAAFAHIFNEMIFGDDAPLHCDPHGGNVAIRLNPNRSHPNFDIILYDHGLYRNIPRELRRNYAKLWLAVIDADVPRMREFAHKVAGVTDEQFPLFASAITGRDYSVLTKQNVVSSRTAEEKKEISGALGEGMLQQLVVLLSQVPRVILLILKTNDLTRSLDENLHTRQGPMRTFLILARYATRTVFEEQMETIRDSGGIFANFFSYLSAWMGFLRVEVKLSVYETALSLKSRLGLRTALS</sequence>
<dbReference type="InterPro" id="IPR045307">
    <property type="entry name" value="ADCK1_dom"/>
</dbReference>
<gene>
    <name evidence="3" type="ORF">N7494_000692</name>
</gene>
<dbReference type="Proteomes" id="UP001220324">
    <property type="component" value="Unassembled WGS sequence"/>
</dbReference>
<dbReference type="InterPro" id="IPR051130">
    <property type="entry name" value="Mito_struct-func_regulator"/>
</dbReference>
<accession>A0AAD6D6F0</accession>
<feature type="domain" description="ABC1 atypical kinase-like" evidence="2">
    <location>
        <begin position="214"/>
        <end position="463"/>
    </location>
</feature>
<dbReference type="GO" id="GO:0055088">
    <property type="term" value="P:lipid homeostasis"/>
    <property type="evidence" value="ECO:0007669"/>
    <property type="project" value="TreeGrafter"/>
</dbReference>
<proteinExistence type="inferred from homology"/>
<evidence type="ECO:0000259" key="2">
    <source>
        <dbReference type="Pfam" id="PF03109"/>
    </source>
</evidence>
<comment type="caution">
    <text evidence="3">The sequence shown here is derived from an EMBL/GenBank/DDBJ whole genome shotgun (WGS) entry which is preliminary data.</text>
</comment>
<protein>
    <recommendedName>
        <fullName evidence="2">ABC1 atypical kinase-like domain-containing protein</fullName>
    </recommendedName>
</protein>
<dbReference type="CDD" id="cd13969">
    <property type="entry name" value="ADCK1-like"/>
    <property type="match status" value="1"/>
</dbReference>
<dbReference type="GO" id="GO:0005743">
    <property type="term" value="C:mitochondrial inner membrane"/>
    <property type="evidence" value="ECO:0007669"/>
    <property type="project" value="TreeGrafter"/>
</dbReference>
<name>A0AAD6D6F0_9EURO</name>
<dbReference type="EMBL" id="JAQIZZ010000001">
    <property type="protein sequence ID" value="KAJ5556777.1"/>
    <property type="molecule type" value="Genomic_DNA"/>
</dbReference>
<keyword evidence="4" id="KW-1185">Reference proteome</keyword>
<organism evidence="3 4">
    <name type="scientific">Penicillium frequentans</name>
    <dbReference type="NCBI Taxonomy" id="3151616"/>
    <lineage>
        <taxon>Eukaryota</taxon>
        <taxon>Fungi</taxon>
        <taxon>Dikarya</taxon>
        <taxon>Ascomycota</taxon>
        <taxon>Pezizomycotina</taxon>
        <taxon>Eurotiomycetes</taxon>
        <taxon>Eurotiomycetidae</taxon>
        <taxon>Eurotiales</taxon>
        <taxon>Aspergillaceae</taxon>
        <taxon>Penicillium</taxon>
    </lineage>
</organism>
<dbReference type="PANTHER" id="PTHR43173:SF19">
    <property type="entry name" value="AARF DOMAIN-CONTAINING PROTEIN KINASE 1"/>
    <property type="match status" value="1"/>
</dbReference>
<dbReference type="SUPFAM" id="SSF56112">
    <property type="entry name" value="Protein kinase-like (PK-like)"/>
    <property type="match status" value="1"/>
</dbReference>
<reference evidence="3 4" key="1">
    <citation type="journal article" date="2023" name="IMA Fungus">
        <title>Comparative genomic study of the Penicillium genus elucidates a diverse pangenome and 15 lateral gene transfer events.</title>
        <authorList>
            <person name="Petersen C."/>
            <person name="Sorensen T."/>
            <person name="Nielsen M.R."/>
            <person name="Sondergaard T.E."/>
            <person name="Sorensen J.L."/>
            <person name="Fitzpatrick D.A."/>
            <person name="Frisvad J.C."/>
            <person name="Nielsen K.L."/>
        </authorList>
    </citation>
    <scope>NUCLEOTIDE SEQUENCE [LARGE SCALE GENOMIC DNA]</scope>
    <source>
        <strain evidence="3 4">IBT 35679</strain>
    </source>
</reference>
<evidence type="ECO:0000313" key="3">
    <source>
        <dbReference type="EMBL" id="KAJ5556777.1"/>
    </source>
</evidence>